<organism evidence="3 4">
    <name type="scientific">Mycteria americana</name>
    <name type="common">Wood stork</name>
    <dbReference type="NCBI Taxonomy" id="33587"/>
    <lineage>
        <taxon>Eukaryota</taxon>
        <taxon>Metazoa</taxon>
        <taxon>Chordata</taxon>
        <taxon>Craniata</taxon>
        <taxon>Vertebrata</taxon>
        <taxon>Euteleostomi</taxon>
        <taxon>Archelosauria</taxon>
        <taxon>Archosauria</taxon>
        <taxon>Dinosauria</taxon>
        <taxon>Saurischia</taxon>
        <taxon>Theropoda</taxon>
        <taxon>Coelurosauria</taxon>
        <taxon>Aves</taxon>
        <taxon>Neognathae</taxon>
        <taxon>Neoaves</taxon>
        <taxon>Aequornithes</taxon>
        <taxon>Ciconiiformes</taxon>
        <taxon>Ciconiidae</taxon>
        <taxon>Mycteria</taxon>
    </lineage>
</organism>
<accession>A0AAN7RQB6</accession>
<keyword evidence="1" id="KW-0175">Coiled coil</keyword>
<dbReference type="EMBL" id="JAUNZN010000044">
    <property type="protein sequence ID" value="KAK4806131.1"/>
    <property type="molecule type" value="Genomic_DNA"/>
</dbReference>
<sequence>MAAQKDKCTVKWAEREASESLQDLVESLQAELEAEQKKRVRAETAANSLQSQLRDAFVREHELRSELVEARREDLESQCGHSSLSKERELVDRGVAGHYPWEEMEQAKCQHDERTAPRLRPLLKTEFQYEGGVDTTPEIITKEIPYSAIELAKLQERAAYWAGGLDPMERGDPVSIPTPGPDQIT</sequence>
<feature type="region of interest" description="Disordered" evidence="2">
    <location>
        <begin position="165"/>
        <end position="185"/>
    </location>
</feature>
<feature type="coiled-coil region" evidence="1">
    <location>
        <begin position="18"/>
        <end position="78"/>
    </location>
</feature>
<dbReference type="AlphaFoldDB" id="A0AAN7RQB6"/>
<dbReference type="Proteomes" id="UP001333110">
    <property type="component" value="Unassembled WGS sequence"/>
</dbReference>
<reference evidence="3 4" key="1">
    <citation type="journal article" date="2023" name="J. Hered.">
        <title>Chromosome-level genome of the wood stork (Mycteria americana) provides insight into avian chromosome evolution.</title>
        <authorList>
            <person name="Flamio R. Jr."/>
            <person name="Ramstad K.M."/>
        </authorList>
    </citation>
    <scope>NUCLEOTIDE SEQUENCE [LARGE SCALE GENOMIC DNA]</scope>
    <source>
        <strain evidence="3">JAX WOST 10</strain>
    </source>
</reference>
<comment type="caution">
    <text evidence="3">The sequence shown here is derived from an EMBL/GenBank/DDBJ whole genome shotgun (WGS) entry which is preliminary data.</text>
</comment>
<gene>
    <name evidence="3" type="ORF">QYF61_001054</name>
</gene>
<evidence type="ECO:0000256" key="1">
    <source>
        <dbReference type="SAM" id="Coils"/>
    </source>
</evidence>
<name>A0AAN7RQB6_MYCAM</name>
<proteinExistence type="predicted"/>
<feature type="compositionally biased region" description="Pro residues" evidence="2">
    <location>
        <begin position="176"/>
        <end position="185"/>
    </location>
</feature>
<protein>
    <submittedName>
        <fullName evidence="3">Uncharacterized protein</fullName>
    </submittedName>
</protein>
<evidence type="ECO:0000313" key="4">
    <source>
        <dbReference type="Proteomes" id="UP001333110"/>
    </source>
</evidence>
<evidence type="ECO:0000256" key="2">
    <source>
        <dbReference type="SAM" id="MobiDB-lite"/>
    </source>
</evidence>
<evidence type="ECO:0000313" key="3">
    <source>
        <dbReference type="EMBL" id="KAK4806131.1"/>
    </source>
</evidence>
<keyword evidence="4" id="KW-1185">Reference proteome</keyword>